<keyword evidence="3" id="KW-1185">Reference proteome</keyword>
<feature type="region of interest" description="Disordered" evidence="1">
    <location>
        <begin position="2317"/>
        <end position="2382"/>
    </location>
</feature>
<feature type="region of interest" description="Disordered" evidence="1">
    <location>
        <begin position="250"/>
        <end position="274"/>
    </location>
</feature>
<feature type="compositionally biased region" description="Basic and acidic residues" evidence="1">
    <location>
        <begin position="606"/>
        <end position="633"/>
    </location>
</feature>
<gene>
    <name evidence="2" type="ORF">PoB_006517900</name>
</gene>
<protein>
    <recommendedName>
        <fullName evidence="4">SPOC domain-containing protein</fullName>
    </recommendedName>
</protein>
<feature type="compositionally biased region" description="Polar residues" evidence="1">
    <location>
        <begin position="1652"/>
        <end position="1679"/>
    </location>
</feature>
<organism evidence="2 3">
    <name type="scientific">Plakobranchus ocellatus</name>
    <dbReference type="NCBI Taxonomy" id="259542"/>
    <lineage>
        <taxon>Eukaryota</taxon>
        <taxon>Metazoa</taxon>
        <taxon>Spiralia</taxon>
        <taxon>Lophotrochozoa</taxon>
        <taxon>Mollusca</taxon>
        <taxon>Gastropoda</taxon>
        <taxon>Heterobranchia</taxon>
        <taxon>Euthyneura</taxon>
        <taxon>Panpulmonata</taxon>
        <taxon>Sacoglossa</taxon>
        <taxon>Placobranchoidea</taxon>
        <taxon>Plakobranchidae</taxon>
        <taxon>Plakobranchus</taxon>
    </lineage>
</organism>
<feature type="compositionally biased region" description="Low complexity" evidence="1">
    <location>
        <begin position="1975"/>
        <end position="1987"/>
    </location>
</feature>
<feature type="compositionally biased region" description="Polar residues" evidence="1">
    <location>
        <begin position="2124"/>
        <end position="2134"/>
    </location>
</feature>
<feature type="compositionally biased region" description="Low complexity" evidence="1">
    <location>
        <begin position="1267"/>
        <end position="1279"/>
    </location>
</feature>
<feature type="compositionally biased region" description="Basic and acidic residues" evidence="1">
    <location>
        <begin position="1576"/>
        <end position="1596"/>
    </location>
</feature>
<accession>A0AAV4D3F3</accession>
<feature type="region of interest" description="Disordered" evidence="1">
    <location>
        <begin position="2257"/>
        <end position="2297"/>
    </location>
</feature>
<feature type="compositionally biased region" description="Polar residues" evidence="1">
    <location>
        <begin position="721"/>
        <end position="736"/>
    </location>
</feature>
<feature type="compositionally biased region" description="Basic and acidic residues" evidence="1">
    <location>
        <begin position="580"/>
        <end position="596"/>
    </location>
</feature>
<feature type="compositionally biased region" description="Basic and acidic residues" evidence="1">
    <location>
        <begin position="1381"/>
        <end position="1391"/>
    </location>
</feature>
<feature type="compositionally biased region" description="Basic residues" evidence="1">
    <location>
        <begin position="1400"/>
        <end position="1414"/>
    </location>
</feature>
<feature type="compositionally biased region" description="Polar residues" evidence="1">
    <location>
        <begin position="1519"/>
        <end position="1529"/>
    </location>
</feature>
<feature type="region of interest" description="Disordered" evidence="1">
    <location>
        <begin position="1519"/>
        <end position="1596"/>
    </location>
</feature>
<feature type="region of interest" description="Disordered" evidence="1">
    <location>
        <begin position="209"/>
        <end position="228"/>
    </location>
</feature>
<comment type="caution">
    <text evidence="2">The sequence shown here is derived from an EMBL/GenBank/DDBJ whole genome shotgun (WGS) entry which is preliminary data.</text>
</comment>
<feature type="region of interest" description="Disordered" evidence="1">
    <location>
        <begin position="1"/>
        <end position="84"/>
    </location>
</feature>
<feature type="compositionally biased region" description="Basic and acidic residues" evidence="1">
    <location>
        <begin position="1530"/>
        <end position="1560"/>
    </location>
</feature>
<feature type="region of interest" description="Disordered" evidence="1">
    <location>
        <begin position="1227"/>
        <end position="1294"/>
    </location>
</feature>
<feature type="region of interest" description="Disordered" evidence="1">
    <location>
        <begin position="1300"/>
        <end position="1319"/>
    </location>
</feature>
<feature type="compositionally biased region" description="Basic and acidic residues" evidence="1">
    <location>
        <begin position="1332"/>
        <end position="1341"/>
    </location>
</feature>
<feature type="compositionally biased region" description="Basic residues" evidence="1">
    <location>
        <begin position="1439"/>
        <end position="1448"/>
    </location>
</feature>
<feature type="compositionally biased region" description="Polar residues" evidence="1">
    <location>
        <begin position="1611"/>
        <end position="1621"/>
    </location>
</feature>
<feature type="compositionally biased region" description="Basic and acidic residues" evidence="1">
    <location>
        <begin position="1284"/>
        <end position="1294"/>
    </location>
</feature>
<feature type="compositionally biased region" description="Basic and acidic residues" evidence="1">
    <location>
        <begin position="1424"/>
        <end position="1438"/>
    </location>
</feature>
<feature type="compositionally biased region" description="Basic and acidic residues" evidence="1">
    <location>
        <begin position="659"/>
        <end position="697"/>
    </location>
</feature>
<feature type="compositionally biased region" description="Polar residues" evidence="1">
    <location>
        <begin position="767"/>
        <end position="776"/>
    </location>
</feature>
<feature type="compositionally biased region" description="Basic and acidic residues" evidence="1">
    <location>
        <begin position="737"/>
        <end position="748"/>
    </location>
</feature>
<feature type="compositionally biased region" description="Basic and acidic residues" evidence="1">
    <location>
        <begin position="498"/>
        <end position="532"/>
    </location>
</feature>
<feature type="region of interest" description="Disordered" evidence="1">
    <location>
        <begin position="1325"/>
        <end position="1473"/>
    </location>
</feature>
<evidence type="ECO:0000313" key="2">
    <source>
        <dbReference type="EMBL" id="GFO38674.1"/>
    </source>
</evidence>
<dbReference type="EMBL" id="BLXT01007347">
    <property type="protein sequence ID" value="GFO38674.1"/>
    <property type="molecule type" value="Genomic_DNA"/>
</dbReference>
<feature type="compositionally biased region" description="Polar residues" evidence="1">
    <location>
        <begin position="2348"/>
        <end position="2363"/>
    </location>
</feature>
<feature type="compositionally biased region" description="Basic and acidic residues" evidence="1">
    <location>
        <begin position="558"/>
        <end position="570"/>
    </location>
</feature>
<feature type="compositionally biased region" description="Polar residues" evidence="1">
    <location>
        <begin position="424"/>
        <end position="443"/>
    </location>
</feature>
<feature type="compositionally biased region" description="Polar residues" evidence="1">
    <location>
        <begin position="1563"/>
        <end position="1575"/>
    </location>
</feature>
<feature type="compositionally biased region" description="Basic and acidic residues" evidence="1">
    <location>
        <begin position="2106"/>
        <end position="2117"/>
    </location>
</feature>
<evidence type="ECO:0000256" key="1">
    <source>
        <dbReference type="SAM" id="MobiDB-lite"/>
    </source>
</evidence>
<proteinExistence type="predicted"/>
<feature type="region of interest" description="Disordered" evidence="1">
    <location>
        <begin position="2106"/>
        <end position="2191"/>
    </location>
</feature>
<sequence length="2399" mass="264874">MMDSEETTDVKPLGVNQQSTTQPLPVMKCNPGTDEGVDLPARTQTSSTGKASTDEIGSDLSENVTCTPKEPCANQQSQISHDASQRDVTYSSLLSSTAQTAPESMFTNDDIAKNLLHIKKEPVTDDYEASALNPIQSQLDSTVCVISSVSSLHSMSLEAADVTSPILSHSTVMEAEHLLSQLASSTLSSVHVKTEPLDSMFYTAGTEAQADLDPAPPQPLPRSTSPQNETLENNLLAVIDAVAAGKDSVSTKKIKSSESAKSGPKKLTRSSLCKGKMPQQACASKAKNFESLVPLITKLSESTIAFYTNISRNANIMRKSIASVSSHAPNTIQEDKILPLLSADIEIDCPGPALPPKPGSSKISPTRKGKALVKRGPYKPKGLKESNVKLLPGQTSASGEKYKDLLPQVSVKQEVQTSDDNDDMQSQNKESGGNKAETLNNSEFRGRGKTRSAKVLEKKDTNSKSFPKDDKVKSKEGVKKVSGRSAEKSTSNSSVEKIVVKSEKVDVPKDKANASKTRSTSEKSKAGKKDSDSTLQSQAKRTKAHEDHSKSSTNVSEGRQKESKEENVERFKKKTGSGVDDPKSPVVVKKEPKSGESDMEEGSELTNDKEKNSTEKTVRDSNKGVLRERRRSGSAEVANASERKDKKTAVGVGSTSDPHNNKEQKTKTCIVKKENDLVQGKDSEENSKPKSLMEKNVETYLMTGNQNPGKVATKLNFTVPKKSSASNEDTSVGASKQSDEDLKNGDATKKKRPADANSQKLRDSRPASRSTNQNADKSVPSFLEVDASTAMWKTKDKLRKAGALIELSVEGFDKQDLGQILQVVAHFTADFEVYVRSAPAELVSLFISCSDLGNVQTLLTQLYTLSLRQNSLNIGFKHIGIYPAIQISFKVNLAHSNNLFNDCIKSYELSHEAAFTKIPLRVPILCFPYLVIGSRHVESENVVLDSVESAGKSLFSRELRFFFTSQSKMDAFLSFYESISANNRLLELAYKGVKRINSHIRVKSEQLKCPTNPTGLMYSETEGLLMPDTDLSTDYSTIYFPGMGCKVPDSTPRTQCQSSGTKAFTEKAGRIEKDKAQKTYMNKKNQNIPMMRNAANREGPAPYIRNPSANMNIPGPAIGQPPPFIHQGPVMSQRPPMMSQAPPMLPQGQTLRQPPPIINQSSPWMGQNPTMSTQVAPNLSFPPPMMNQPPPPAPPWMNQGPPPPIVSHGALPIVSHGAPPIVSHGAPPIMNQGPPVINQMPPVSVPPSQSRPSALDAPPVFGPPKMSSASASITTQAASVNTSKSKDSHQEAWEDSVKKFTDSLQGSKPSKDNADGNISVDDFLSSLSARSRSPEKSRNPDRSLSPMSLVSSCSLSPDRNSLDNNASFRSSRSPKRHSKRRDSSRTSEKRYSPYRSPTRHDKRYTSKNRRRSRSRSVSPYGHSGRQDSWHDSRWSSRRKDTHRSRRSRSPLPEKVSSHHKPSGRTSHALKRENLVITVNNSTKIKLKRSDDEMHTARLVSSTDKERVKEIDKDIVTSIHQPTPASNSTEVELKRKEDEMHDIRSVSSKEKENVREREKDIVTSIRQPKSVYSSTKVELKSKEDEMHNTRSVSSKEKEIIKDRAKYFVPTSVNDSTKTNLQSSEDENHSTKSVSSTQRDNVKEREKDFIPSVYQPSLDPSSNDRLNSSSRQGDITLSSETQADRSLPFVSSSVDQIPVPKESGLNVMDSLKSVPDFRADLYFDLPQTSETKSTSKQKESSNKESHLLHQFSKLKSKLETSNASHNTLYDPLVVNKQGQELTKELDVKSNEKKEIELKEKNKWKPLQEVVALNDDKKVSELKDKESTNAYAHSKEIIVKRGATKDKDEKNVGAEAVESAKSLGGGKLDSASKHIQHVISGSKDLVSNERISYERDRVSSERDRERDSHSSAAKRSLPIEDGDGRSPKMFKPAMTAIPHERQTMLEQAKHVQSPDGDVQDSPTSKAKRSKWTPLLKKSSTSGRSVSPTSSIYNRFRNRSRSPDKPLPTQVKGMDDVLNENYFKQREACPKQSRVQREISRYPVSPETAAYNQYHHSKQRVSLSPSRSLNVDPYQTGIRDHDQFHHAIRGHGVKQDVLFDDLRADRYKRDRESKDIKKPSAERIYSPPRSSDYSQLINDRSEKMRQPKPGSEKLSPAIDHRSSTLMYSPDHSRHDSSERTRRTKQISSHSDHASGREYIEVKKHHQQKSAVKNFLLRLIIAEILVENHLEDEAPAAKSPQVTSSFQQKIMDAIARKLGMSGAGPIIPNKNVPEKQTSVGVRASSRDSGSSPGDSGISNPAPQVSVDKILAALSKKTQALANSSDLSSKQQGHHTEQSAKAASLTYQRYGRSLASTSMSETHSLSHTPVQDKSKTAKKPVLPKSNEEIIDMIRRLQKQKEVKPS</sequence>
<feature type="region of interest" description="Disordered" evidence="1">
    <location>
        <begin position="1871"/>
        <end position="2007"/>
    </location>
</feature>
<feature type="compositionally biased region" description="Low complexity" evidence="1">
    <location>
        <begin position="2273"/>
        <end position="2293"/>
    </location>
</feature>
<feature type="region of interest" description="Disordered" evidence="1">
    <location>
        <begin position="1611"/>
        <end position="1699"/>
    </location>
</feature>
<feature type="compositionally biased region" description="Polar residues" evidence="1">
    <location>
        <begin position="42"/>
        <end position="51"/>
    </location>
</feature>
<feature type="compositionally biased region" description="Basic and acidic residues" evidence="1">
    <location>
        <begin position="1638"/>
        <end position="1647"/>
    </location>
</feature>
<feature type="compositionally biased region" description="Basic and acidic residues" evidence="1">
    <location>
        <begin position="454"/>
        <end position="479"/>
    </location>
</feature>
<name>A0AAV4D3F3_9GAST</name>
<feature type="compositionally biased region" description="Basic and acidic residues" evidence="1">
    <location>
        <begin position="2166"/>
        <end position="2176"/>
    </location>
</feature>
<feature type="compositionally biased region" description="Polar residues" evidence="1">
    <location>
        <begin position="73"/>
        <end position="84"/>
    </location>
</feature>
<feature type="compositionally biased region" description="Basic and acidic residues" evidence="1">
    <location>
        <begin position="1935"/>
        <end position="1946"/>
    </location>
</feature>
<feature type="compositionally biased region" description="Basic and acidic residues" evidence="1">
    <location>
        <begin position="1888"/>
        <end position="1906"/>
    </location>
</feature>
<evidence type="ECO:0008006" key="4">
    <source>
        <dbReference type="Google" id="ProtNLM"/>
    </source>
</evidence>
<feature type="compositionally biased region" description="Low complexity" evidence="1">
    <location>
        <begin position="1343"/>
        <end position="1356"/>
    </location>
</feature>
<evidence type="ECO:0000313" key="3">
    <source>
        <dbReference type="Proteomes" id="UP000735302"/>
    </source>
</evidence>
<feature type="compositionally biased region" description="Polar residues" evidence="1">
    <location>
        <begin position="1357"/>
        <end position="1366"/>
    </location>
</feature>
<reference evidence="2 3" key="1">
    <citation type="journal article" date="2021" name="Elife">
        <title>Chloroplast acquisition without the gene transfer in kleptoplastic sea slugs, Plakobranchus ocellatus.</title>
        <authorList>
            <person name="Maeda T."/>
            <person name="Takahashi S."/>
            <person name="Yoshida T."/>
            <person name="Shimamura S."/>
            <person name="Takaki Y."/>
            <person name="Nagai Y."/>
            <person name="Toyoda A."/>
            <person name="Suzuki Y."/>
            <person name="Arimoto A."/>
            <person name="Ishii H."/>
            <person name="Satoh N."/>
            <person name="Nishiyama T."/>
            <person name="Hasebe M."/>
            <person name="Maruyama T."/>
            <person name="Minagawa J."/>
            <person name="Obokata J."/>
            <person name="Shigenobu S."/>
        </authorList>
    </citation>
    <scope>NUCLEOTIDE SEQUENCE [LARGE SCALE GENOMIC DNA]</scope>
</reference>
<dbReference type="Proteomes" id="UP000735302">
    <property type="component" value="Unassembled WGS sequence"/>
</dbReference>
<feature type="compositionally biased region" description="Basic residues" evidence="1">
    <location>
        <begin position="365"/>
        <end position="378"/>
    </location>
</feature>
<feature type="region of interest" description="Disordered" evidence="1">
    <location>
        <begin position="349"/>
        <end position="780"/>
    </location>
</feature>